<evidence type="ECO:0000259" key="9">
    <source>
        <dbReference type="Pfam" id="PF02852"/>
    </source>
</evidence>
<evidence type="ECO:0000256" key="2">
    <source>
        <dbReference type="ARBA" id="ARBA00007532"/>
    </source>
</evidence>
<reference evidence="11 12" key="1">
    <citation type="journal article" date="2019" name="Int. J. Syst. Evol. Microbiol.">
        <title>The Global Catalogue of Microorganisms (GCM) 10K type strain sequencing project: providing services to taxonomists for standard genome sequencing and annotation.</title>
        <authorList>
            <consortium name="The Broad Institute Genomics Platform"/>
            <consortium name="The Broad Institute Genome Sequencing Center for Infectious Disease"/>
            <person name="Wu L."/>
            <person name="Ma J."/>
        </authorList>
    </citation>
    <scope>NUCLEOTIDE SEQUENCE [LARGE SCALE GENOMIC DNA]</scope>
    <source>
        <strain evidence="11 12">JCM 15421</strain>
    </source>
</reference>
<dbReference type="PRINTS" id="PR00411">
    <property type="entry name" value="PNDRDTASEI"/>
</dbReference>
<evidence type="ECO:0000256" key="8">
    <source>
        <dbReference type="RuleBase" id="RU003691"/>
    </source>
</evidence>
<dbReference type="Pfam" id="PF02852">
    <property type="entry name" value="Pyr_redox_dim"/>
    <property type="match status" value="1"/>
</dbReference>
<keyword evidence="3 8" id="KW-0285">Flavoprotein</keyword>
<feature type="domain" description="Pyridine nucleotide-disulphide oxidoreductase dimerisation" evidence="9">
    <location>
        <begin position="339"/>
        <end position="446"/>
    </location>
</feature>
<evidence type="ECO:0000259" key="10">
    <source>
        <dbReference type="Pfam" id="PF07992"/>
    </source>
</evidence>
<comment type="caution">
    <text evidence="11">The sequence shown here is derived from an EMBL/GenBank/DDBJ whole genome shotgun (WGS) entry which is preliminary data.</text>
</comment>
<dbReference type="Gene3D" id="3.30.390.30">
    <property type="match status" value="1"/>
</dbReference>
<dbReference type="InterPro" id="IPR004099">
    <property type="entry name" value="Pyr_nucl-diS_OxRdtase_dimer"/>
</dbReference>
<dbReference type="EMBL" id="BAAAEU010000004">
    <property type="protein sequence ID" value="GAA0708111.1"/>
    <property type="molecule type" value="Genomic_DNA"/>
</dbReference>
<accession>A0ABN1ID52</accession>
<evidence type="ECO:0000256" key="1">
    <source>
        <dbReference type="ARBA" id="ARBA00001974"/>
    </source>
</evidence>
<evidence type="ECO:0000313" key="12">
    <source>
        <dbReference type="Proteomes" id="UP001501523"/>
    </source>
</evidence>
<dbReference type="PIRSF" id="PIRSF000350">
    <property type="entry name" value="Mercury_reductase_MerA"/>
    <property type="match status" value="1"/>
</dbReference>
<dbReference type="Pfam" id="PF07992">
    <property type="entry name" value="Pyr_redox_2"/>
    <property type="match status" value="1"/>
</dbReference>
<dbReference type="RefSeq" id="WP_343787291.1">
    <property type="nucleotide sequence ID" value="NZ_BAAAEU010000004.1"/>
</dbReference>
<keyword evidence="6" id="KW-1015">Disulfide bond</keyword>
<dbReference type="Gene3D" id="3.50.50.60">
    <property type="entry name" value="FAD/NAD(P)-binding domain"/>
    <property type="match status" value="2"/>
</dbReference>
<sequence>MSASDFDLVVLGAGSGGIAMAIRAARHGARVAILEPGALGGTCVNVGCVPKKAMWLAAELAEMQQIAREVGFSLTPGVLDWNTFIARRQGYIANIHVSYRRRFADLGITLLHERGVFLAPNRIGIGDRELNAAHVLIATGARPQRPAIPGGELGIDSDGFFALRACPKRVAVVGSGYIAIELAGVLRALGAEVTLFARGNRLLRPFDHDLGDTLAQAMRERGIELAFDSRPVAAAKDPDGYALSLANGAAAPGFDELIWAIGRTPNAADMGLERMGIALDTGGHVVTDEWQDTNVPNVHAIGDVTGRIALTPVAIAASRRLADRVFGGQAGAKLDYANIPTVVFSHPPLGTVGLTEEAARERYGDAVKVYRSRFRPMLVALAQHEEKTLMKLVCTGPDERVVGVHLIGAAADEILQGFAVALKLGARKADFDATVAIHPTSAEELVLM</sequence>
<gene>
    <name evidence="11" type="primary">gorA</name>
    <name evidence="11" type="ORF">GCM10009105_07400</name>
</gene>
<dbReference type="PRINTS" id="PR00368">
    <property type="entry name" value="FADPNR"/>
</dbReference>
<dbReference type="PANTHER" id="PTHR42737:SF2">
    <property type="entry name" value="GLUTATHIONE REDUCTASE"/>
    <property type="match status" value="1"/>
</dbReference>
<evidence type="ECO:0000313" key="11">
    <source>
        <dbReference type="EMBL" id="GAA0708111.1"/>
    </source>
</evidence>
<evidence type="ECO:0000256" key="3">
    <source>
        <dbReference type="ARBA" id="ARBA00022630"/>
    </source>
</evidence>
<evidence type="ECO:0000256" key="5">
    <source>
        <dbReference type="ARBA" id="ARBA00023002"/>
    </source>
</evidence>
<organism evidence="11 12">
    <name type="scientific">Dokdonella soli</name>
    <dbReference type="NCBI Taxonomy" id="529810"/>
    <lineage>
        <taxon>Bacteria</taxon>
        <taxon>Pseudomonadati</taxon>
        <taxon>Pseudomonadota</taxon>
        <taxon>Gammaproteobacteria</taxon>
        <taxon>Lysobacterales</taxon>
        <taxon>Rhodanobacteraceae</taxon>
        <taxon>Dokdonella</taxon>
    </lineage>
</organism>
<comment type="similarity">
    <text evidence="2 8">Belongs to the class-I pyridine nucleotide-disulfide oxidoreductase family.</text>
</comment>
<dbReference type="InterPro" id="IPR046952">
    <property type="entry name" value="GSHR/TRXR-like"/>
</dbReference>
<protein>
    <submittedName>
        <fullName evidence="11">Glutathione-disulfide reductase</fullName>
    </submittedName>
</protein>
<proteinExistence type="inferred from homology"/>
<dbReference type="InterPro" id="IPR012999">
    <property type="entry name" value="Pyr_OxRdtase_I_AS"/>
</dbReference>
<dbReference type="PANTHER" id="PTHR42737">
    <property type="entry name" value="GLUTATHIONE REDUCTASE"/>
    <property type="match status" value="1"/>
</dbReference>
<dbReference type="InterPro" id="IPR016156">
    <property type="entry name" value="FAD/NAD-linked_Rdtase_dimer_sf"/>
</dbReference>
<evidence type="ECO:0000256" key="6">
    <source>
        <dbReference type="ARBA" id="ARBA00023157"/>
    </source>
</evidence>
<dbReference type="SUPFAM" id="SSF55424">
    <property type="entry name" value="FAD/NAD-linked reductases, dimerisation (C-terminal) domain"/>
    <property type="match status" value="1"/>
</dbReference>
<feature type="domain" description="FAD/NAD(P)-binding" evidence="10">
    <location>
        <begin position="6"/>
        <end position="316"/>
    </location>
</feature>
<dbReference type="InterPro" id="IPR036188">
    <property type="entry name" value="FAD/NAD-bd_sf"/>
</dbReference>
<evidence type="ECO:0000256" key="4">
    <source>
        <dbReference type="ARBA" id="ARBA00022827"/>
    </source>
</evidence>
<dbReference type="Proteomes" id="UP001501523">
    <property type="component" value="Unassembled WGS sequence"/>
</dbReference>
<keyword evidence="5 8" id="KW-0560">Oxidoreductase</keyword>
<dbReference type="InterPro" id="IPR023753">
    <property type="entry name" value="FAD/NAD-binding_dom"/>
</dbReference>
<keyword evidence="12" id="KW-1185">Reference proteome</keyword>
<evidence type="ECO:0000256" key="7">
    <source>
        <dbReference type="ARBA" id="ARBA00023284"/>
    </source>
</evidence>
<dbReference type="NCBIfam" id="NF004776">
    <property type="entry name" value="PRK06116.1"/>
    <property type="match status" value="1"/>
</dbReference>
<comment type="cofactor">
    <cofactor evidence="1">
        <name>FAD</name>
        <dbReference type="ChEBI" id="CHEBI:57692"/>
    </cofactor>
</comment>
<dbReference type="PROSITE" id="PS00076">
    <property type="entry name" value="PYRIDINE_REDOX_1"/>
    <property type="match status" value="1"/>
</dbReference>
<name>A0ABN1ID52_9GAMM</name>
<keyword evidence="4 8" id="KW-0274">FAD</keyword>
<keyword evidence="7 8" id="KW-0676">Redox-active center</keyword>
<dbReference type="InterPro" id="IPR001100">
    <property type="entry name" value="Pyr_nuc-diS_OxRdtase"/>
</dbReference>
<dbReference type="SUPFAM" id="SSF51905">
    <property type="entry name" value="FAD/NAD(P)-binding domain"/>
    <property type="match status" value="1"/>
</dbReference>